<reference evidence="4" key="3">
    <citation type="submission" date="2025-04" db="UniProtKB">
        <authorList>
            <consortium name="RefSeq"/>
        </authorList>
    </citation>
    <scope>IDENTIFICATION</scope>
    <source>
        <strain evidence="4">CBS 304.34</strain>
    </source>
</reference>
<feature type="compositionally biased region" description="Acidic residues" evidence="1">
    <location>
        <begin position="342"/>
        <end position="352"/>
    </location>
</feature>
<reference evidence="4" key="2">
    <citation type="submission" date="2020-04" db="EMBL/GenBank/DDBJ databases">
        <authorList>
            <consortium name="NCBI Genome Project"/>
        </authorList>
    </citation>
    <scope>NUCLEOTIDE SEQUENCE</scope>
    <source>
        <strain evidence="4">CBS 304.34</strain>
    </source>
</reference>
<evidence type="ECO:0000313" key="2">
    <source>
        <dbReference type="EMBL" id="KAF2806365.1"/>
    </source>
</evidence>
<feature type="region of interest" description="Disordered" evidence="1">
    <location>
        <begin position="339"/>
        <end position="367"/>
    </location>
</feature>
<dbReference type="EMBL" id="MU003707">
    <property type="protein sequence ID" value="KAF2806365.1"/>
    <property type="molecule type" value="Genomic_DNA"/>
</dbReference>
<dbReference type="OrthoDB" id="10378704at2759"/>
<dbReference type="AlphaFoldDB" id="A0A6A6YE57"/>
<feature type="compositionally biased region" description="Pro residues" evidence="1">
    <location>
        <begin position="61"/>
        <end position="71"/>
    </location>
</feature>
<keyword evidence="3" id="KW-1185">Reference proteome</keyword>
<organism evidence="2">
    <name type="scientific">Mytilinidion resinicola</name>
    <dbReference type="NCBI Taxonomy" id="574789"/>
    <lineage>
        <taxon>Eukaryota</taxon>
        <taxon>Fungi</taxon>
        <taxon>Dikarya</taxon>
        <taxon>Ascomycota</taxon>
        <taxon>Pezizomycotina</taxon>
        <taxon>Dothideomycetes</taxon>
        <taxon>Pleosporomycetidae</taxon>
        <taxon>Mytilinidiales</taxon>
        <taxon>Mytilinidiaceae</taxon>
        <taxon>Mytilinidion</taxon>
    </lineage>
</organism>
<feature type="region of interest" description="Disordered" evidence="1">
    <location>
        <begin position="156"/>
        <end position="175"/>
    </location>
</feature>
<evidence type="ECO:0000256" key="1">
    <source>
        <dbReference type="SAM" id="MobiDB-lite"/>
    </source>
</evidence>
<reference evidence="2 4" key="1">
    <citation type="journal article" date="2020" name="Stud. Mycol.">
        <title>101 Dothideomycetes genomes: a test case for predicting lifestyles and emergence of pathogens.</title>
        <authorList>
            <person name="Haridas S."/>
            <person name="Albert R."/>
            <person name="Binder M."/>
            <person name="Bloem J."/>
            <person name="Labutti K."/>
            <person name="Salamov A."/>
            <person name="Andreopoulos B."/>
            <person name="Baker S."/>
            <person name="Barry K."/>
            <person name="Bills G."/>
            <person name="Bluhm B."/>
            <person name="Cannon C."/>
            <person name="Castanera R."/>
            <person name="Culley D."/>
            <person name="Daum C."/>
            <person name="Ezra D."/>
            <person name="Gonzalez J."/>
            <person name="Henrissat B."/>
            <person name="Kuo A."/>
            <person name="Liang C."/>
            <person name="Lipzen A."/>
            <person name="Lutzoni F."/>
            <person name="Magnuson J."/>
            <person name="Mondo S."/>
            <person name="Nolan M."/>
            <person name="Ohm R."/>
            <person name="Pangilinan J."/>
            <person name="Park H.-J."/>
            <person name="Ramirez L."/>
            <person name="Alfaro M."/>
            <person name="Sun H."/>
            <person name="Tritt A."/>
            <person name="Yoshinaga Y."/>
            <person name="Zwiers L.-H."/>
            <person name="Turgeon B."/>
            <person name="Goodwin S."/>
            <person name="Spatafora J."/>
            <person name="Crous P."/>
            <person name="Grigoriev I."/>
        </authorList>
    </citation>
    <scope>NUCLEOTIDE SEQUENCE</scope>
    <source>
        <strain evidence="2 4">CBS 304.34</strain>
    </source>
</reference>
<dbReference type="RefSeq" id="XP_033573329.1">
    <property type="nucleotide sequence ID" value="XM_033722263.1"/>
</dbReference>
<dbReference type="GeneID" id="54463156"/>
<gene>
    <name evidence="2 4" type="ORF">BDZ99DRAFT_479623</name>
</gene>
<accession>A0A6A6YE57</accession>
<proteinExistence type="predicted"/>
<feature type="region of interest" description="Disordered" evidence="1">
    <location>
        <begin position="23"/>
        <end position="85"/>
    </location>
</feature>
<evidence type="ECO:0000313" key="3">
    <source>
        <dbReference type="Proteomes" id="UP000504636"/>
    </source>
</evidence>
<dbReference type="Proteomes" id="UP000504636">
    <property type="component" value="Unplaced"/>
</dbReference>
<feature type="compositionally biased region" description="Low complexity" evidence="1">
    <location>
        <begin position="23"/>
        <end position="40"/>
    </location>
</feature>
<name>A0A6A6YE57_9PEZI</name>
<protein>
    <submittedName>
        <fullName evidence="2 4">Uncharacterized protein</fullName>
    </submittedName>
</protein>
<feature type="compositionally biased region" description="Basic and acidic residues" evidence="1">
    <location>
        <begin position="353"/>
        <end position="367"/>
    </location>
</feature>
<sequence>MDERGETTVHLHILHALSASSTLLPATPSTTSTASSSSPSRLFRAQKASSSPNKHHNTGLSPPPSPSPTMPPKKQQQKGKGKKEVAVAPVVVDPAKFHPLLVDIVSRIVEIDQLGASCVPMDADKNHYEFFSPADRNKARDAGFPTARLAITQTLYPHTKPSDETAEPPKQPPPDVRVIYIPERRREAYKDLDKSTLSPRQIGTIGIALRASPFVQFPAVLFADAVCMGHEVVRTMFEPFARLVLTSVPHVHIDAMLLYMMLFMSPAEIGSGAEKQGYGLENEVWEGRREDALKSLRDTFHDTGKTPAQLRAETRKDLVDKAQTMKALRRYIAAVLAAPHEEVEDSEEEKEESAEKKEDVEMKDVAE</sequence>
<evidence type="ECO:0000313" key="4">
    <source>
        <dbReference type="RefSeq" id="XP_033573329.1"/>
    </source>
</evidence>